<reference evidence="9" key="1">
    <citation type="submission" date="2020-10" db="EMBL/GenBank/DDBJ databases">
        <title>Sequencing the genomes of 1000 actinobacteria strains.</title>
        <authorList>
            <person name="Klenk H.-P."/>
        </authorList>
    </citation>
    <scope>NUCLEOTIDE SEQUENCE</scope>
    <source>
        <strain evidence="9">DSM 45354</strain>
    </source>
</reference>
<dbReference type="InterPro" id="IPR036259">
    <property type="entry name" value="MFS_trans_sf"/>
</dbReference>
<keyword evidence="5 7" id="KW-0472">Membrane</keyword>
<feature type="transmembrane region" description="Helical" evidence="7">
    <location>
        <begin position="61"/>
        <end position="79"/>
    </location>
</feature>
<feature type="transmembrane region" description="Helical" evidence="7">
    <location>
        <begin position="85"/>
        <end position="103"/>
    </location>
</feature>
<feature type="transmembrane region" description="Helical" evidence="7">
    <location>
        <begin position="153"/>
        <end position="173"/>
    </location>
</feature>
<dbReference type="PANTHER" id="PTHR23501">
    <property type="entry name" value="MAJOR FACILITATOR SUPERFAMILY"/>
    <property type="match status" value="1"/>
</dbReference>
<sequence length="459" mass="47675">MGSALNPINSSLIATALAPIALSFHVSVGRTAVLLVSLYLASAIAQPTAGKIAEEFGPRRTFLTGATLVLIGGVLGSLSQNIPTLVVSRVLIGIGTSAGYPTAMLMIRRRAAAAHLQAPPGSVLGALSIAGQATLALGLPIGGILVGTAGWRATFLINIPVTLVTLAMTLAWIPRDGAVHHRGLRDIVTRIDVAGILGFGGAMAALLVFLLSLPDVNWVALVVAVVLAVALVNWELRAAAPFLDVRLLASNLALTRTYLRQGLTQLGVYTVMYGVTQWLEAGRGVSAEQAGLLVLPMSALAVLVTRPIARRNLVREALIVSALSFMAGSAGMLFLGVDAPVIAIVAVTLVFGITVGTTSIGNQTALYTQVPITRVGTASGLFRTFGYVGSIASSTLTGIVFKDNVTDRGLHSIALVLIAVSVVVLVMVLTDRALRNPLRSTVGDDRRPTELNQPQGEAT</sequence>
<evidence type="ECO:0000256" key="5">
    <source>
        <dbReference type="ARBA" id="ARBA00023136"/>
    </source>
</evidence>
<dbReference type="SUPFAM" id="SSF103473">
    <property type="entry name" value="MFS general substrate transporter"/>
    <property type="match status" value="1"/>
</dbReference>
<dbReference type="AlphaFoldDB" id="A0A927RFH4"/>
<dbReference type="PROSITE" id="PS50850">
    <property type="entry name" value="MFS"/>
    <property type="match status" value="1"/>
</dbReference>
<dbReference type="EMBL" id="JADBEM010000001">
    <property type="protein sequence ID" value="MBE1603211.1"/>
    <property type="molecule type" value="Genomic_DNA"/>
</dbReference>
<feature type="transmembrane region" description="Helical" evidence="7">
    <location>
        <begin position="381"/>
        <end position="401"/>
    </location>
</feature>
<feature type="transmembrane region" description="Helical" evidence="7">
    <location>
        <begin position="12"/>
        <end position="40"/>
    </location>
</feature>
<feature type="transmembrane region" description="Helical" evidence="7">
    <location>
        <begin position="218"/>
        <end position="236"/>
    </location>
</feature>
<dbReference type="GO" id="GO:0022857">
    <property type="term" value="F:transmembrane transporter activity"/>
    <property type="evidence" value="ECO:0007669"/>
    <property type="project" value="InterPro"/>
</dbReference>
<dbReference type="Proteomes" id="UP000638648">
    <property type="component" value="Unassembled WGS sequence"/>
</dbReference>
<dbReference type="InterPro" id="IPR011701">
    <property type="entry name" value="MFS"/>
</dbReference>
<evidence type="ECO:0000256" key="1">
    <source>
        <dbReference type="ARBA" id="ARBA00004429"/>
    </source>
</evidence>
<feature type="transmembrane region" description="Helical" evidence="7">
    <location>
        <begin position="287"/>
        <end position="305"/>
    </location>
</feature>
<protein>
    <submittedName>
        <fullName evidence="9">MFS family permease</fullName>
    </submittedName>
</protein>
<feature type="domain" description="Major facilitator superfamily (MFS) profile" evidence="8">
    <location>
        <begin position="1"/>
        <end position="439"/>
    </location>
</feature>
<evidence type="ECO:0000256" key="4">
    <source>
        <dbReference type="ARBA" id="ARBA00022989"/>
    </source>
</evidence>
<comment type="subcellular location">
    <subcellularLocation>
        <location evidence="1">Cell inner membrane</location>
        <topology evidence="1">Multi-pass membrane protein</topology>
    </subcellularLocation>
</comment>
<dbReference type="Gene3D" id="1.20.1720.10">
    <property type="entry name" value="Multidrug resistance protein D"/>
    <property type="match status" value="1"/>
</dbReference>
<organism evidence="9 10">
    <name type="scientific">Actinopolymorpha pittospori</name>
    <dbReference type="NCBI Taxonomy" id="648752"/>
    <lineage>
        <taxon>Bacteria</taxon>
        <taxon>Bacillati</taxon>
        <taxon>Actinomycetota</taxon>
        <taxon>Actinomycetes</taxon>
        <taxon>Propionibacteriales</taxon>
        <taxon>Actinopolymorphaceae</taxon>
        <taxon>Actinopolymorpha</taxon>
    </lineage>
</organism>
<evidence type="ECO:0000256" key="6">
    <source>
        <dbReference type="SAM" id="MobiDB-lite"/>
    </source>
</evidence>
<feature type="region of interest" description="Disordered" evidence="6">
    <location>
        <begin position="439"/>
        <end position="459"/>
    </location>
</feature>
<comment type="caution">
    <text evidence="9">The sequence shown here is derived from an EMBL/GenBank/DDBJ whole genome shotgun (WGS) entry which is preliminary data.</text>
</comment>
<feature type="transmembrane region" description="Helical" evidence="7">
    <location>
        <begin position="317"/>
        <end position="335"/>
    </location>
</feature>
<feature type="transmembrane region" description="Helical" evidence="7">
    <location>
        <begin position="413"/>
        <end position="430"/>
    </location>
</feature>
<keyword evidence="2" id="KW-0813">Transport</keyword>
<keyword evidence="4 7" id="KW-1133">Transmembrane helix</keyword>
<dbReference type="PANTHER" id="PTHR23501:SF191">
    <property type="entry name" value="VACUOLAR BASIC AMINO ACID TRANSPORTER 4"/>
    <property type="match status" value="1"/>
</dbReference>
<feature type="transmembrane region" description="Helical" evidence="7">
    <location>
        <begin position="123"/>
        <end position="147"/>
    </location>
</feature>
<evidence type="ECO:0000259" key="8">
    <source>
        <dbReference type="PROSITE" id="PS50850"/>
    </source>
</evidence>
<keyword evidence="10" id="KW-1185">Reference proteome</keyword>
<keyword evidence="3 7" id="KW-0812">Transmembrane</keyword>
<evidence type="ECO:0000256" key="3">
    <source>
        <dbReference type="ARBA" id="ARBA00022692"/>
    </source>
</evidence>
<dbReference type="RefSeq" id="WP_192757176.1">
    <property type="nucleotide sequence ID" value="NZ_BAABJL010000055.1"/>
</dbReference>
<dbReference type="GO" id="GO:0005886">
    <property type="term" value="C:plasma membrane"/>
    <property type="evidence" value="ECO:0007669"/>
    <property type="project" value="UniProtKB-SubCell"/>
</dbReference>
<evidence type="ECO:0000313" key="10">
    <source>
        <dbReference type="Proteomes" id="UP000638648"/>
    </source>
</evidence>
<dbReference type="Pfam" id="PF07690">
    <property type="entry name" value="MFS_1"/>
    <property type="match status" value="2"/>
</dbReference>
<feature type="transmembrane region" description="Helical" evidence="7">
    <location>
        <begin position="341"/>
        <end position="360"/>
    </location>
</feature>
<dbReference type="InterPro" id="IPR020846">
    <property type="entry name" value="MFS_dom"/>
</dbReference>
<proteinExistence type="predicted"/>
<dbReference type="Gene3D" id="1.20.1250.20">
    <property type="entry name" value="MFS general substrate transporter like domains"/>
    <property type="match status" value="1"/>
</dbReference>
<feature type="transmembrane region" description="Helical" evidence="7">
    <location>
        <begin position="193"/>
        <end position="212"/>
    </location>
</feature>
<evidence type="ECO:0000256" key="2">
    <source>
        <dbReference type="ARBA" id="ARBA00022448"/>
    </source>
</evidence>
<gene>
    <name evidence="9" type="ORF">HEB94_000059</name>
</gene>
<accession>A0A927RFH4</accession>
<evidence type="ECO:0000256" key="7">
    <source>
        <dbReference type="SAM" id="Phobius"/>
    </source>
</evidence>
<evidence type="ECO:0000313" key="9">
    <source>
        <dbReference type="EMBL" id="MBE1603211.1"/>
    </source>
</evidence>
<feature type="compositionally biased region" description="Polar residues" evidence="6">
    <location>
        <begin position="450"/>
        <end position="459"/>
    </location>
</feature>
<name>A0A927RFH4_9ACTN</name>